<proteinExistence type="predicted"/>
<dbReference type="AlphaFoldDB" id="B1BNU0"/>
<evidence type="ECO:0000313" key="2">
    <source>
        <dbReference type="Proteomes" id="UP000005337"/>
    </source>
</evidence>
<gene>
    <name evidence="1" type="ORF">AC3_0490</name>
</gene>
<protein>
    <submittedName>
        <fullName evidence="1">Uncharacterized protein</fullName>
    </submittedName>
</protein>
<evidence type="ECO:0000313" key="1">
    <source>
        <dbReference type="EMBL" id="EDT16802.1"/>
    </source>
</evidence>
<sequence>MSIFILKNILIEFDYIYEEKVKILLVLRNIINKSCSPFRWR</sequence>
<dbReference type="Proteomes" id="UP000005337">
    <property type="component" value="Unassembled WGS sequence"/>
</dbReference>
<accession>B1BNU0</accession>
<comment type="caution">
    <text evidence="1">The sequence shown here is derived from an EMBL/GenBank/DDBJ whole genome shotgun (WGS) entry which is preliminary data.</text>
</comment>
<organism evidence="1 2">
    <name type="scientific">Clostridium perfringens E str. JGS1987</name>
    <dbReference type="NCBI Taxonomy" id="451755"/>
    <lineage>
        <taxon>Bacteria</taxon>
        <taxon>Bacillati</taxon>
        <taxon>Bacillota</taxon>
        <taxon>Clostridia</taxon>
        <taxon>Eubacteriales</taxon>
        <taxon>Clostridiaceae</taxon>
        <taxon>Clostridium</taxon>
    </lineage>
</organism>
<reference evidence="1 2" key="1">
    <citation type="submission" date="2007-07" db="EMBL/GenBank/DDBJ databases">
        <title>Annotation of Clostridium perfringens E str. JGS1987.</title>
        <authorList>
            <person name="Paulsen I."/>
            <person name="Sebastian Y."/>
        </authorList>
    </citation>
    <scope>NUCLEOTIDE SEQUENCE [LARGE SCALE GENOMIC DNA]</scope>
    <source>
        <strain evidence="2">E str. JGS1987</strain>
    </source>
</reference>
<dbReference type="EMBL" id="ABDW01000001">
    <property type="protein sequence ID" value="EDT16802.1"/>
    <property type="molecule type" value="Genomic_DNA"/>
</dbReference>
<name>B1BNU0_CLOPF</name>